<dbReference type="OrthoDB" id="1112951at2759"/>
<evidence type="ECO:0000313" key="5">
    <source>
        <dbReference type="Proteomes" id="UP000467841"/>
    </source>
</evidence>
<keyword evidence="2" id="KW-0732">Signal</keyword>
<dbReference type="AlphaFoldDB" id="A0A6D2KVB9"/>
<dbReference type="EMBL" id="CACVBM020001495">
    <property type="protein sequence ID" value="CAA7051921.1"/>
    <property type="molecule type" value="Genomic_DNA"/>
</dbReference>
<feature type="compositionally biased region" description="Low complexity" evidence="1">
    <location>
        <begin position="198"/>
        <end position="228"/>
    </location>
</feature>
<feature type="compositionally biased region" description="Gly residues" evidence="1">
    <location>
        <begin position="229"/>
        <end position="244"/>
    </location>
</feature>
<protein>
    <recommendedName>
        <fullName evidence="3">DUF1216 domain-containing protein</fullName>
    </recommendedName>
</protein>
<feature type="region of interest" description="Disordered" evidence="1">
    <location>
        <begin position="189"/>
        <end position="287"/>
    </location>
</feature>
<reference evidence="4" key="1">
    <citation type="submission" date="2020-01" db="EMBL/GenBank/DDBJ databases">
        <authorList>
            <person name="Mishra B."/>
        </authorList>
    </citation>
    <scope>NUCLEOTIDE SEQUENCE [LARGE SCALE GENOMIC DNA]</scope>
</reference>
<proteinExistence type="predicted"/>
<keyword evidence="5" id="KW-1185">Reference proteome</keyword>
<feature type="chain" id="PRO_5025468852" description="DUF1216 domain-containing protein" evidence="2">
    <location>
        <begin position="25"/>
        <end position="393"/>
    </location>
</feature>
<evidence type="ECO:0000256" key="1">
    <source>
        <dbReference type="SAM" id="MobiDB-lite"/>
    </source>
</evidence>
<evidence type="ECO:0000256" key="2">
    <source>
        <dbReference type="SAM" id="SignalP"/>
    </source>
</evidence>
<feature type="signal peptide" evidence="2">
    <location>
        <begin position="1"/>
        <end position="24"/>
    </location>
</feature>
<sequence>MSRTTSAVCLLLLVALSAVYEVQGTFLLRHYLRKFPRRSRDFSPFACKGMLTFVKLLELKCPLKPEYRSFFGRLRSYMNFISSSSGSQNFDVELKSQAEGLNSAMSALGGGSSADNSNVLDTLTSMGKTLSAQTRSDSTTEMSLSQRKELIMSMAKWAGVIGKFVSTAASKSGTSIDISSLGIDGIDANMGSPSADAGGSPTSPTTGTGASPTSPTTGTGGYPTSPTTGAGGSTYTGSGSGTGGSNTQVGATASGGSPYNGGYNTQVEGTARGETTSSGGTGMGGGAQTAINGGGGVYDKLIRTIDDCVWHVDSSFHGRFTIDFEFLELKISPLNGGEASPVWPNDTTMQSISTQTTLKCLSRMLEESILSDVTIPNPHSRRYALRSQRHPLG</sequence>
<comment type="caution">
    <text evidence="4">The sequence shown here is derived from an EMBL/GenBank/DDBJ whole genome shotgun (WGS) entry which is preliminary data.</text>
</comment>
<dbReference type="InterPro" id="IPR009605">
    <property type="entry name" value="DUF1216"/>
</dbReference>
<dbReference type="PANTHER" id="PTHR31607:SF37">
    <property type="entry name" value="FOLLISTATIN-LIKE DOMAIN-CONTAINING PROTEIN"/>
    <property type="match status" value="1"/>
</dbReference>
<feature type="domain" description="DUF1216" evidence="3">
    <location>
        <begin position="70"/>
        <end position="175"/>
    </location>
</feature>
<dbReference type="Proteomes" id="UP000467841">
    <property type="component" value="Unassembled WGS sequence"/>
</dbReference>
<organism evidence="4 5">
    <name type="scientific">Microthlaspi erraticum</name>
    <dbReference type="NCBI Taxonomy" id="1685480"/>
    <lineage>
        <taxon>Eukaryota</taxon>
        <taxon>Viridiplantae</taxon>
        <taxon>Streptophyta</taxon>
        <taxon>Embryophyta</taxon>
        <taxon>Tracheophyta</taxon>
        <taxon>Spermatophyta</taxon>
        <taxon>Magnoliopsida</taxon>
        <taxon>eudicotyledons</taxon>
        <taxon>Gunneridae</taxon>
        <taxon>Pentapetalae</taxon>
        <taxon>rosids</taxon>
        <taxon>malvids</taxon>
        <taxon>Brassicales</taxon>
        <taxon>Brassicaceae</taxon>
        <taxon>Coluteocarpeae</taxon>
        <taxon>Microthlaspi</taxon>
    </lineage>
</organism>
<evidence type="ECO:0000313" key="4">
    <source>
        <dbReference type="EMBL" id="CAA7051921.1"/>
    </source>
</evidence>
<dbReference type="PANTHER" id="PTHR31607">
    <property type="entry name" value="DUF1216 DOMAIN-CONTAINING PROTEIN-RELATED"/>
    <property type="match status" value="1"/>
</dbReference>
<accession>A0A6D2KVB9</accession>
<name>A0A6D2KVB9_9BRAS</name>
<feature type="compositionally biased region" description="Polar residues" evidence="1">
    <location>
        <begin position="246"/>
        <end position="267"/>
    </location>
</feature>
<dbReference type="Pfam" id="PF06746">
    <property type="entry name" value="DUF1216"/>
    <property type="match status" value="1"/>
</dbReference>
<evidence type="ECO:0000259" key="3">
    <source>
        <dbReference type="Pfam" id="PF06746"/>
    </source>
</evidence>
<feature type="compositionally biased region" description="Low complexity" evidence="1">
    <location>
        <begin position="268"/>
        <end position="278"/>
    </location>
</feature>
<gene>
    <name evidence="4" type="ORF">MERR_LOCUS39156</name>
</gene>